<keyword evidence="1" id="KW-0614">Plasmid</keyword>
<dbReference type="AlphaFoldDB" id="A0A6M8HY38"/>
<name>A0A6M8HY38_9PROT</name>
<evidence type="ECO:0000313" key="2">
    <source>
        <dbReference type="Proteomes" id="UP000500767"/>
    </source>
</evidence>
<dbReference type="KEGG" id="lck:HN018_23570"/>
<keyword evidence="2" id="KW-1185">Reference proteome</keyword>
<protein>
    <submittedName>
        <fullName evidence="1">Uncharacterized protein</fullName>
    </submittedName>
</protein>
<dbReference type="RefSeq" id="WP_171833858.1">
    <property type="nucleotide sequence ID" value="NZ_CP053709.1"/>
</dbReference>
<dbReference type="Proteomes" id="UP000500767">
    <property type="component" value="Plasmid unnamed1"/>
</dbReference>
<accession>A0A6M8HY38</accession>
<organism evidence="1 2">
    <name type="scientific">Lichenicola cladoniae</name>
    <dbReference type="NCBI Taxonomy" id="1484109"/>
    <lineage>
        <taxon>Bacteria</taxon>
        <taxon>Pseudomonadati</taxon>
        <taxon>Pseudomonadota</taxon>
        <taxon>Alphaproteobacteria</taxon>
        <taxon>Acetobacterales</taxon>
        <taxon>Acetobacteraceae</taxon>
        <taxon>Lichenicola</taxon>
    </lineage>
</organism>
<dbReference type="EMBL" id="CP053709">
    <property type="protein sequence ID" value="QKE93166.1"/>
    <property type="molecule type" value="Genomic_DNA"/>
</dbReference>
<reference evidence="1 2" key="1">
    <citation type="journal article" date="2014" name="World J. Microbiol. Biotechnol.">
        <title>Biodiversity and physiological characteristics of Antarctic and Arctic lichens-associated bacteria.</title>
        <authorList>
            <person name="Lee Y.M."/>
            <person name="Kim E.H."/>
            <person name="Lee H.K."/>
            <person name="Hong S.G."/>
        </authorList>
    </citation>
    <scope>NUCLEOTIDE SEQUENCE [LARGE SCALE GENOMIC DNA]</scope>
    <source>
        <strain evidence="1 2">PAMC 26569</strain>
        <plasmid evidence="1">unnamed1</plasmid>
    </source>
</reference>
<evidence type="ECO:0000313" key="1">
    <source>
        <dbReference type="EMBL" id="QKE93166.1"/>
    </source>
</evidence>
<sequence>MEMTIQRLSEAGVLDAVCQWRNAAINLREAATGGHLHSSQRATLMREAEAADRQADWWSDCHAQEFPA</sequence>
<proteinExistence type="predicted"/>
<gene>
    <name evidence="1" type="ORF">HN018_23570</name>
</gene>
<geneLocation type="plasmid" evidence="1 2">
    <name>unnamed1</name>
</geneLocation>